<evidence type="ECO:0000313" key="1">
    <source>
        <dbReference type="EMBL" id="MBD2253060.1"/>
    </source>
</evidence>
<accession>A0ABR8BJJ1</accession>
<dbReference type="Proteomes" id="UP000621307">
    <property type="component" value="Unassembled WGS sequence"/>
</dbReference>
<name>A0ABR8BJJ1_9NOSO</name>
<evidence type="ECO:0000313" key="2">
    <source>
        <dbReference type="Proteomes" id="UP000621307"/>
    </source>
</evidence>
<dbReference type="EMBL" id="JACJQL010000026">
    <property type="protein sequence ID" value="MBD2253060.1"/>
    <property type="molecule type" value="Genomic_DNA"/>
</dbReference>
<protein>
    <submittedName>
        <fullName evidence="1">Uncharacterized protein</fullName>
    </submittedName>
</protein>
<gene>
    <name evidence="1" type="ORF">H6G14_17395</name>
</gene>
<comment type="caution">
    <text evidence="1">The sequence shown here is derived from an EMBL/GenBank/DDBJ whole genome shotgun (WGS) entry which is preliminary data.</text>
</comment>
<keyword evidence="2" id="KW-1185">Reference proteome</keyword>
<proteinExistence type="predicted"/>
<dbReference type="RefSeq" id="WP_190568621.1">
    <property type="nucleotide sequence ID" value="NZ_JACJQL010000026.1"/>
</dbReference>
<sequence length="75" mass="8454">MTLPYLRYESACLIFHYPTPIIKRSHNSKLGDRFLLGIGCYQFLYHWVLSVGATSPTGEAIPRALCSNSNKANSY</sequence>
<reference evidence="1 2" key="1">
    <citation type="journal article" date="2020" name="ISME J.">
        <title>Comparative genomics reveals insights into cyanobacterial evolution and habitat adaptation.</title>
        <authorList>
            <person name="Chen M.Y."/>
            <person name="Teng W.K."/>
            <person name="Zhao L."/>
            <person name="Hu C.X."/>
            <person name="Zhou Y.K."/>
            <person name="Han B.P."/>
            <person name="Song L.R."/>
            <person name="Shu W.S."/>
        </authorList>
    </citation>
    <scope>NUCLEOTIDE SEQUENCE [LARGE SCALE GENOMIC DNA]</scope>
    <source>
        <strain evidence="1 2">FACHB-3921</strain>
    </source>
</reference>
<organism evidence="1 2">
    <name type="scientific">Nostoc parmelioides FACHB-3921</name>
    <dbReference type="NCBI Taxonomy" id="2692909"/>
    <lineage>
        <taxon>Bacteria</taxon>
        <taxon>Bacillati</taxon>
        <taxon>Cyanobacteriota</taxon>
        <taxon>Cyanophyceae</taxon>
        <taxon>Nostocales</taxon>
        <taxon>Nostocaceae</taxon>
        <taxon>Nostoc</taxon>
    </lineage>
</organism>